<reference evidence="2 3" key="1">
    <citation type="journal article" date="2024" name="Commun. Biol.">
        <title>Comparative genomic analysis of thermophilic fungi reveals convergent evolutionary adaptations and gene losses.</title>
        <authorList>
            <person name="Steindorff A.S."/>
            <person name="Aguilar-Pontes M.V."/>
            <person name="Robinson A.J."/>
            <person name="Andreopoulos B."/>
            <person name="LaButti K."/>
            <person name="Kuo A."/>
            <person name="Mondo S."/>
            <person name="Riley R."/>
            <person name="Otillar R."/>
            <person name="Haridas S."/>
            <person name="Lipzen A."/>
            <person name="Grimwood J."/>
            <person name="Schmutz J."/>
            <person name="Clum A."/>
            <person name="Reid I.D."/>
            <person name="Moisan M.C."/>
            <person name="Butler G."/>
            <person name="Nguyen T.T.M."/>
            <person name="Dewar K."/>
            <person name="Conant G."/>
            <person name="Drula E."/>
            <person name="Henrissat B."/>
            <person name="Hansel C."/>
            <person name="Singer S."/>
            <person name="Hutchinson M.I."/>
            <person name="de Vries R.P."/>
            <person name="Natvig D.O."/>
            <person name="Powell A.J."/>
            <person name="Tsang A."/>
            <person name="Grigoriev I.V."/>
        </authorList>
    </citation>
    <scope>NUCLEOTIDE SEQUENCE [LARGE SCALE GENOMIC DNA]</scope>
    <source>
        <strain evidence="2 3">ATCC 24622</strain>
    </source>
</reference>
<feature type="region of interest" description="Disordered" evidence="1">
    <location>
        <begin position="118"/>
        <end position="192"/>
    </location>
</feature>
<evidence type="ECO:0000313" key="2">
    <source>
        <dbReference type="EMBL" id="KAL1844664.1"/>
    </source>
</evidence>
<dbReference type="PANTHER" id="PTHR40422">
    <property type="entry name" value="TRANSLATION MACHINERY-ASSOCIATED PROTEIN 17"/>
    <property type="match status" value="1"/>
</dbReference>
<dbReference type="Proteomes" id="UP001586593">
    <property type="component" value="Unassembled WGS sequence"/>
</dbReference>
<comment type="caution">
    <text evidence="2">The sequence shown here is derived from an EMBL/GenBank/DDBJ whole genome shotgun (WGS) entry which is preliminary data.</text>
</comment>
<feature type="compositionally biased region" description="Acidic residues" evidence="1">
    <location>
        <begin position="141"/>
        <end position="153"/>
    </location>
</feature>
<accession>A0ABR3VSN3</accession>
<dbReference type="EMBL" id="JAZHXJ010001554">
    <property type="protein sequence ID" value="KAL1844664.1"/>
    <property type="molecule type" value="Genomic_DNA"/>
</dbReference>
<sequence length="243" mass="25821">MSSESVPITAARFAEAIKDLPLSSLVLKVRELRHNIAHLVYSNEQLQPFAEGTQAALGASTTTEAPQPDQDCIDAIRENEVVIGRMQERIRLVQMEVESRGVSWAEFLDKEAADAEERAAAAAATATAPLTNGVNGHASESDDDEDEGEDGVTEEATATAEGRGGGTTQARAREREPHPAWSDGTFQTGTIRGGEVHFNDVASAVGRSSGSGGGSLTDEELRRRLEQQLGDLAVDDTEGGLHL</sequence>
<evidence type="ECO:0000256" key="1">
    <source>
        <dbReference type="SAM" id="MobiDB-lite"/>
    </source>
</evidence>
<keyword evidence="3" id="KW-1185">Reference proteome</keyword>
<protein>
    <submittedName>
        <fullName evidence="2">Uncharacterized protein</fullName>
    </submittedName>
</protein>
<gene>
    <name evidence="2" type="ORF">VTK73DRAFT_2073</name>
</gene>
<organism evidence="2 3">
    <name type="scientific">Phialemonium thermophilum</name>
    <dbReference type="NCBI Taxonomy" id="223376"/>
    <lineage>
        <taxon>Eukaryota</taxon>
        <taxon>Fungi</taxon>
        <taxon>Dikarya</taxon>
        <taxon>Ascomycota</taxon>
        <taxon>Pezizomycotina</taxon>
        <taxon>Sordariomycetes</taxon>
        <taxon>Sordariomycetidae</taxon>
        <taxon>Cephalothecales</taxon>
        <taxon>Cephalothecaceae</taxon>
        <taxon>Phialemonium</taxon>
    </lineage>
</organism>
<proteinExistence type="predicted"/>
<dbReference type="PANTHER" id="PTHR40422:SF1">
    <property type="entry name" value="TRANSLATION MACHINERY-ASSOCIATED PROTEIN 17"/>
    <property type="match status" value="1"/>
</dbReference>
<dbReference type="InterPro" id="IPR038966">
    <property type="entry name" value="TMA17"/>
</dbReference>
<name>A0ABR3VSN3_9PEZI</name>
<evidence type="ECO:0000313" key="3">
    <source>
        <dbReference type="Proteomes" id="UP001586593"/>
    </source>
</evidence>